<dbReference type="Proteomes" id="UP000007463">
    <property type="component" value="Chromosome"/>
</dbReference>
<dbReference type="EMBL" id="CP002542">
    <property type="protein sequence ID" value="AEA45424.1"/>
    <property type="molecule type" value="Genomic_DNA"/>
</dbReference>
<dbReference type="Pfam" id="PF10988">
    <property type="entry name" value="DUF2807"/>
    <property type="match status" value="1"/>
</dbReference>
<evidence type="ECO:0000259" key="2">
    <source>
        <dbReference type="Pfam" id="PF10988"/>
    </source>
</evidence>
<name>F2ICF4_FLUTR</name>
<keyword evidence="1" id="KW-0812">Transmembrane</keyword>
<evidence type="ECO:0000256" key="1">
    <source>
        <dbReference type="SAM" id="Phobius"/>
    </source>
</evidence>
<dbReference type="OrthoDB" id="1097598at2"/>
<keyword evidence="1" id="KW-0472">Membrane</keyword>
<feature type="transmembrane region" description="Helical" evidence="1">
    <location>
        <begin position="54"/>
        <end position="75"/>
    </location>
</feature>
<keyword evidence="1" id="KW-1133">Transmembrane helix</keyword>
<dbReference type="eggNOG" id="COG1983">
    <property type="taxonomic scope" value="Bacteria"/>
</dbReference>
<reference evidence="4" key="2">
    <citation type="submission" date="2011-02" db="EMBL/GenBank/DDBJ databases">
        <title>The complete genome of Fluviicola taffensis DSM 16823.</title>
        <authorList>
            <consortium name="US DOE Joint Genome Institute (JGI-PGF)"/>
            <person name="Lucas S."/>
            <person name="Copeland A."/>
            <person name="Lapidus A."/>
            <person name="Bruce D."/>
            <person name="Goodwin L."/>
            <person name="Pitluck S."/>
            <person name="Kyrpides N."/>
            <person name="Mavromatis K."/>
            <person name="Ivanova N."/>
            <person name="Mikhailova N."/>
            <person name="Pagani I."/>
            <person name="Chertkov O."/>
            <person name="Detter J.C."/>
            <person name="Han C."/>
            <person name="Tapia R."/>
            <person name="Land M."/>
            <person name="Hauser L."/>
            <person name="Markowitz V."/>
            <person name="Cheng J.-F."/>
            <person name="Hugenholtz P."/>
            <person name="Woyke T."/>
            <person name="Wu D."/>
            <person name="Tindall B."/>
            <person name="Pomrenke H.G."/>
            <person name="Brambilla E."/>
            <person name="Klenk H.-P."/>
            <person name="Eisen J.A."/>
        </authorList>
    </citation>
    <scope>NUCLEOTIDE SEQUENCE [LARGE SCALE GENOMIC DNA]</scope>
    <source>
        <strain evidence="4">DSM 16823 / RW262 / RW262</strain>
    </source>
</reference>
<accession>F2ICF4</accession>
<gene>
    <name evidence="3" type="ordered locus">Fluta_3452</name>
</gene>
<dbReference type="STRING" id="755732.Fluta_3452"/>
<feature type="domain" description="Putative auto-transporter adhesin head GIN" evidence="2">
    <location>
        <begin position="160"/>
        <end position="336"/>
    </location>
</feature>
<proteinExistence type="predicted"/>
<keyword evidence="4" id="KW-1185">Reference proteome</keyword>
<evidence type="ECO:0000313" key="3">
    <source>
        <dbReference type="EMBL" id="AEA45424.1"/>
    </source>
</evidence>
<dbReference type="KEGG" id="fte:Fluta_3452"/>
<dbReference type="InterPro" id="IPR021255">
    <property type="entry name" value="DUF2807"/>
</dbReference>
<dbReference type="RefSeq" id="WP_013688191.1">
    <property type="nucleotide sequence ID" value="NC_015321.1"/>
</dbReference>
<dbReference type="AlphaFoldDB" id="F2ICF4"/>
<reference evidence="3 4" key="1">
    <citation type="journal article" date="2011" name="Stand. Genomic Sci.">
        <title>Complete genome sequence of the gliding freshwater bacterium Fluviicola taffensis type strain (RW262).</title>
        <authorList>
            <person name="Woyke T."/>
            <person name="Chertkov O."/>
            <person name="Lapidus A."/>
            <person name="Nolan M."/>
            <person name="Lucas S."/>
            <person name="Del Rio T.G."/>
            <person name="Tice H."/>
            <person name="Cheng J.F."/>
            <person name="Tapia R."/>
            <person name="Han C."/>
            <person name="Goodwin L."/>
            <person name="Pitluck S."/>
            <person name="Liolios K."/>
            <person name="Pagani I."/>
            <person name="Ivanova N."/>
            <person name="Huntemann M."/>
            <person name="Mavromatis K."/>
            <person name="Mikhailova N."/>
            <person name="Pati A."/>
            <person name="Chen A."/>
            <person name="Palaniappan K."/>
            <person name="Land M."/>
            <person name="Hauser L."/>
            <person name="Brambilla E.M."/>
            <person name="Rohde M."/>
            <person name="Mwirichia R."/>
            <person name="Sikorski J."/>
            <person name="Tindall B.J."/>
            <person name="Goker M."/>
            <person name="Bristow J."/>
            <person name="Eisen J.A."/>
            <person name="Markowitz V."/>
            <person name="Hugenholtz P."/>
            <person name="Klenk H.P."/>
            <person name="Kyrpides N.C."/>
        </authorList>
    </citation>
    <scope>NUCLEOTIDE SEQUENCE [LARGE SCALE GENOMIC DNA]</scope>
    <source>
        <strain evidence="4">DSM 16823 / RW262 / RW262</strain>
    </source>
</reference>
<protein>
    <recommendedName>
        <fullName evidence="2">Putative auto-transporter adhesin head GIN domain-containing protein</fullName>
    </recommendedName>
</protein>
<dbReference type="Gene3D" id="2.160.20.120">
    <property type="match status" value="1"/>
</dbReference>
<evidence type="ECO:0000313" key="4">
    <source>
        <dbReference type="Proteomes" id="UP000007463"/>
    </source>
</evidence>
<sequence>MTEDKLNGLFDEIRNESAQTSVSEVDQWIDAAVATAATVGLLATLKLILIKKPLIMWATLLTITGGVTVSTVLLLNKPQASIEKQKQVVEKSSPDTKNKQEFPLASIAENKPEKEYQTQPFQKENGVFEAEDLNLPLKSVEFSVESKEIKLITSQTTESFTKIHVSGALHVELSQGKSCGVQIEPESAKNLVQVEIKNGTLYLKNTPNKKECKEKLVVKVSVQDLNELHTSGATNVVGMNELTLSTLTLQADGASDVNLKIKASKLKGDFSGASNVDVSGICEDLDLDVSGASQANLSTLSVKNAKVDNSGAGQADLWVSGDLKVDGSGASETTYKVDSGSKSIHVDINTSGAASAKKR</sequence>
<organism evidence="3 4">
    <name type="scientific">Fluviicola taffensis (strain DSM 16823 / NCIMB 13979 / RW262)</name>
    <dbReference type="NCBI Taxonomy" id="755732"/>
    <lineage>
        <taxon>Bacteria</taxon>
        <taxon>Pseudomonadati</taxon>
        <taxon>Bacteroidota</taxon>
        <taxon>Flavobacteriia</taxon>
        <taxon>Flavobacteriales</taxon>
        <taxon>Crocinitomicaceae</taxon>
        <taxon>Fluviicola</taxon>
    </lineage>
</organism>
<dbReference type="HOGENOM" id="CLU_771066_0_0_10"/>